<organism evidence="3 4">
    <name type="scientific">Desulfoferula mesophila</name>
    <dbReference type="NCBI Taxonomy" id="3058419"/>
    <lineage>
        <taxon>Bacteria</taxon>
        <taxon>Pseudomonadati</taxon>
        <taxon>Thermodesulfobacteriota</taxon>
        <taxon>Desulfarculia</taxon>
        <taxon>Desulfarculales</taxon>
        <taxon>Desulfarculaceae</taxon>
        <taxon>Desulfoferula</taxon>
    </lineage>
</organism>
<sequence length="151" mass="16345">MPIWNRILATVDEHDSSMQAVRYLAGVLGGSDACRVRIMAVYQAPEPDAHPQQEQRAAAAAQRKQLLLERLEAARQVLVGARIPAYNVSTQLQESGGRTIAETIMAAQRQGGFGTIVVGRRGLSKAEEFLFGSVSNSIVHNATDCAVWVIS</sequence>
<evidence type="ECO:0000313" key="4">
    <source>
        <dbReference type="Proteomes" id="UP001366166"/>
    </source>
</evidence>
<dbReference type="EMBL" id="AP028679">
    <property type="protein sequence ID" value="BEQ15813.1"/>
    <property type="molecule type" value="Genomic_DNA"/>
</dbReference>
<dbReference type="KEGG" id="dmp:FAK_28790"/>
<comment type="similarity">
    <text evidence="1">Belongs to the universal stress protein A family.</text>
</comment>
<protein>
    <recommendedName>
        <fullName evidence="2">UspA domain-containing protein</fullName>
    </recommendedName>
</protein>
<dbReference type="CDD" id="cd00293">
    <property type="entry name" value="USP-like"/>
    <property type="match status" value="1"/>
</dbReference>
<proteinExistence type="inferred from homology"/>
<dbReference type="InterPro" id="IPR006015">
    <property type="entry name" value="Universal_stress_UspA"/>
</dbReference>
<evidence type="ECO:0000256" key="1">
    <source>
        <dbReference type="ARBA" id="ARBA00008791"/>
    </source>
</evidence>
<reference evidence="4" key="1">
    <citation type="journal article" date="2023" name="Arch. Microbiol.">
        <title>Desulfoferula mesophilus gen. nov. sp. nov., a mesophilic sulfate-reducing bacterium isolated from a brackish lake sediment.</title>
        <authorList>
            <person name="Watanabe T."/>
            <person name="Yabe T."/>
            <person name="Tsuji J.M."/>
            <person name="Fukui M."/>
        </authorList>
    </citation>
    <scope>NUCLEOTIDE SEQUENCE [LARGE SCALE GENOMIC DNA]</scope>
    <source>
        <strain evidence="4">12FAK</strain>
    </source>
</reference>
<accession>A0AAU9EF76</accession>
<evidence type="ECO:0000313" key="3">
    <source>
        <dbReference type="EMBL" id="BEQ15813.1"/>
    </source>
</evidence>
<dbReference type="PRINTS" id="PR01438">
    <property type="entry name" value="UNVRSLSTRESS"/>
</dbReference>
<dbReference type="InterPro" id="IPR006016">
    <property type="entry name" value="UspA"/>
</dbReference>
<dbReference type="SUPFAM" id="SSF52402">
    <property type="entry name" value="Adenine nucleotide alpha hydrolases-like"/>
    <property type="match status" value="1"/>
</dbReference>
<gene>
    <name evidence="3" type="ORF">FAK_28790</name>
</gene>
<feature type="domain" description="UspA" evidence="2">
    <location>
        <begin position="5"/>
        <end position="150"/>
    </location>
</feature>
<dbReference type="InterPro" id="IPR014729">
    <property type="entry name" value="Rossmann-like_a/b/a_fold"/>
</dbReference>
<dbReference type="Gene3D" id="3.40.50.620">
    <property type="entry name" value="HUPs"/>
    <property type="match status" value="1"/>
</dbReference>
<dbReference type="RefSeq" id="WP_338600781.1">
    <property type="nucleotide sequence ID" value="NZ_AP028679.1"/>
</dbReference>
<dbReference type="Proteomes" id="UP001366166">
    <property type="component" value="Chromosome"/>
</dbReference>
<dbReference type="AlphaFoldDB" id="A0AAU9EF76"/>
<dbReference type="Pfam" id="PF00582">
    <property type="entry name" value="Usp"/>
    <property type="match status" value="1"/>
</dbReference>
<keyword evidence="4" id="KW-1185">Reference proteome</keyword>
<evidence type="ECO:0000259" key="2">
    <source>
        <dbReference type="Pfam" id="PF00582"/>
    </source>
</evidence>
<name>A0AAU9EF76_9BACT</name>